<feature type="transmembrane region" description="Helical" evidence="1">
    <location>
        <begin position="82"/>
        <end position="100"/>
    </location>
</feature>
<organism evidence="2 3">
    <name type="scientific">Thermoproteus tenax (strain ATCC 35583 / DSM 2078 / JCM 9277 / NBRC 100435 / Kra 1)</name>
    <dbReference type="NCBI Taxonomy" id="768679"/>
    <lineage>
        <taxon>Archaea</taxon>
        <taxon>Thermoproteota</taxon>
        <taxon>Thermoprotei</taxon>
        <taxon>Thermoproteales</taxon>
        <taxon>Thermoproteaceae</taxon>
        <taxon>Thermoproteus</taxon>
    </lineage>
</organism>
<dbReference type="Proteomes" id="UP000002654">
    <property type="component" value="Chromosome"/>
</dbReference>
<evidence type="ECO:0000313" key="3">
    <source>
        <dbReference type="Proteomes" id="UP000002654"/>
    </source>
</evidence>
<accession>G4RPC6</accession>
<keyword evidence="1" id="KW-0472">Membrane</keyword>
<gene>
    <name evidence="2" type="ordered locus">TTX_0766</name>
</gene>
<dbReference type="GeneID" id="11261658"/>
<keyword evidence="3" id="KW-1185">Reference proteome</keyword>
<dbReference type="RefSeq" id="WP_014126677.1">
    <property type="nucleotide sequence ID" value="NC_016070.1"/>
</dbReference>
<proteinExistence type="predicted"/>
<reference evidence="2 3" key="1">
    <citation type="journal article" date="2011" name="PLoS ONE">
        <title>The complete genome sequence of Thermoproteus tenax: a physiologically versatile member of the Crenarchaeota.</title>
        <authorList>
            <person name="Siebers B."/>
            <person name="Zaparty M."/>
            <person name="Raddatz G."/>
            <person name="Tjaden B."/>
            <person name="Albers S.V."/>
            <person name="Bell S.D."/>
            <person name="Blombach F."/>
            <person name="Kletzin A."/>
            <person name="Kyrpides N."/>
            <person name="Lanz C."/>
            <person name="Plagens A."/>
            <person name="Rampp M."/>
            <person name="Rosinus A."/>
            <person name="von Jan M."/>
            <person name="Makarova K.S."/>
            <person name="Klenk H.P."/>
            <person name="Schuster S.C."/>
            <person name="Hensel R."/>
        </authorList>
    </citation>
    <scope>NUCLEOTIDE SEQUENCE [LARGE SCALE GENOMIC DNA]</scope>
    <source>
        <strain evidence="3">ATCC 35583 / DSM 2078 / JCM 9277 / NBRC 100435 / Kra 1</strain>
    </source>
</reference>
<evidence type="ECO:0000256" key="1">
    <source>
        <dbReference type="SAM" id="Phobius"/>
    </source>
</evidence>
<dbReference type="eggNOG" id="arCOG05457">
    <property type="taxonomic scope" value="Archaea"/>
</dbReference>
<evidence type="ECO:0000313" key="2">
    <source>
        <dbReference type="EMBL" id="CCC81421.1"/>
    </source>
</evidence>
<dbReference type="AlphaFoldDB" id="G4RPC6"/>
<dbReference type="PaxDb" id="768679-TTX_0766"/>
<name>G4RPC6_THETK</name>
<keyword evidence="1" id="KW-1133">Transmembrane helix</keyword>
<dbReference type="HOGENOM" id="CLU_1665597_0_0_2"/>
<feature type="transmembrane region" description="Helical" evidence="1">
    <location>
        <begin position="106"/>
        <end position="129"/>
    </location>
</feature>
<dbReference type="PATRIC" id="fig|768679.9.peg.776"/>
<protein>
    <submittedName>
        <fullName evidence="2">Uncharacterized protein</fullName>
    </submittedName>
</protein>
<keyword evidence="1" id="KW-0812">Transmembrane</keyword>
<feature type="transmembrane region" description="Helical" evidence="1">
    <location>
        <begin position="49"/>
        <end position="70"/>
    </location>
</feature>
<dbReference type="KEGG" id="ttn:TTX_0766"/>
<sequence length="158" mass="16403">MRLWWIGAALIAASLLPSVHFVAYATGPNPTISLSPGYLIIGSARYSLPVLPRIVSIATSAIALAGAAFLEIKRGVRARATSASVALVALILALPIPIIISEQGGLTVVLLSNAFAGASALLFLIGVALEATEHHIAPQKSTKLLAEIDMAINKTQKT</sequence>
<dbReference type="EMBL" id="FN869859">
    <property type="protein sequence ID" value="CCC81421.1"/>
    <property type="molecule type" value="Genomic_DNA"/>
</dbReference>